<dbReference type="Proteomes" id="UP000811246">
    <property type="component" value="Chromosome 14"/>
</dbReference>
<reference evidence="7" key="1">
    <citation type="submission" date="2021-01" db="EMBL/GenBank/DDBJ databases">
        <authorList>
            <person name="Lovell J.T."/>
            <person name="Bentley N."/>
            <person name="Bhattarai G."/>
            <person name="Jenkins J.W."/>
            <person name="Sreedasyam A."/>
            <person name="Alarcon Y."/>
            <person name="Bock C."/>
            <person name="Boston L."/>
            <person name="Carlson J."/>
            <person name="Cervantes K."/>
            <person name="Clermont K."/>
            <person name="Krom N."/>
            <person name="Kubenka K."/>
            <person name="Mamidi S."/>
            <person name="Mattison C."/>
            <person name="Monteros M."/>
            <person name="Pisani C."/>
            <person name="Plott C."/>
            <person name="Rajasekar S."/>
            <person name="Rhein H.S."/>
            <person name="Rohla C."/>
            <person name="Song M."/>
            <person name="Hilaire R.S."/>
            <person name="Shu S."/>
            <person name="Wells L."/>
            <person name="Wang X."/>
            <person name="Webber J."/>
            <person name="Heerema R.J."/>
            <person name="Klein P."/>
            <person name="Conner P."/>
            <person name="Grauke L."/>
            <person name="Grimwood J."/>
            <person name="Schmutz J."/>
            <person name="Randall J.J."/>
        </authorList>
    </citation>
    <scope>NUCLEOTIDE SEQUENCE</scope>
    <source>
        <tissue evidence="7">Leaf</tissue>
    </source>
</reference>
<dbReference type="GO" id="GO:0005576">
    <property type="term" value="C:extracellular region"/>
    <property type="evidence" value="ECO:0007669"/>
    <property type="project" value="UniProtKB-SubCell"/>
</dbReference>
<evidence type="ECO:0000256" key="3">
    <source>
        <dbReference type="ARBA" id="ARBA00022525"/>
    </source>
</evidence>
<dbReference type="GO" id="GO:0040008">
    <property type="term" value="P:regulation of growth"/>
    <property type="evidence" value="ECO:0007669"/>
    <property type="project" value="UniProtKB-ARBA"/>
</dbReference>
<keyword evidence="4" id="KW-0372">Hormone</keyword>
<gene>
    <name evidence="7" type="ORF">I3842_14G042700</name>
</gene>
<proteinExistence type="inferred from homology"/>
<evidence type="ECO:0000256" key="2">
    <source>
        <dbReference type="ARBA" id="ARBA00009178"/>
    </source>
</evidence>
<keyword evidence="3" id="KW-0964">Secreted</keyword>
<evidence type="ECO:0000313" key="8">
    <source>
        <dbReference type="Proteomes" id="UP000811246"/>
    </source>
</evidence>
<dbReference type="GO" id="GO:0005179">
    <property type="term" value="F:hormone activity"/>
    <property type="evidence" value="ECO:0007669"/>
    <property type="project" value="UniProtKB-KW"/>
</dbReference>
<protein>
    <recommendedName>
        <fullName evidence="9">Rapid ALkalinization Factor</fullName>
    </recommendedName>
</protein>
<keyword evidence="5" id="KW-0732">Signal</keyword>
<comment type="similarity">
    <text evidence="2">Belongs to the plant rapid alkalinization factor (RALF) family.</text>
</comment>
<dbReference type="EMBL" id="CM031838">
    <property type="protein sequence ID" value="KAG6677769.1"/>
    <property type="molecule type" value="Genomic_DNA"/>
</dbReference>
<dbReference type="Pfam" id="PF05498">
    <property type="entry name" value="RALF"/>
    <property type="match status" value="1"/>
</dbReference>
<evidence type="ECO:0000256" key="5">
    <source>
        <dbReference type="ARBA" id="ARBA00022729"/>
    </source>
</evidence>
<organism evidence="7 8">
    <name type="scientific">Carya illinoinensis</name>
    <name type="common">Pecan</name>
    <dbReference type="NCBI Taxonomy" id="32201"/>
    <lineage>
        <taxon>Eukaryota</taxon>
        <taxon>Viridiplantae</taxon>
        <taxon>Streptophyta</taxon>
        <taxon>Embryophyta</taxon>
        <taxon>Tracheophyta</taxon>
        <taxon>Spermatophyta</taxon>
        <taxon>Magnoliopsida</taxon>
        <taxon>eudicotyledons</taxon>
        <taxon>Gunneridae</taxon>
        <taxon>Pentapetalae</taxon>
        <taxon>rosids</taxon>
        <taxon>fabids</taxon>
        <taxon>Fagales</taxon>
        <taxon>Juglandaceae</taxon>
        <taxon>Carya</taxon>
    </lineage>
</organism>
<dbReference type="InterPro" id="IPR008801">
    <property type="entry name" value="RALF"/>
</dbReference>
<accession>A0A922AJ71</accession>
<evidence type="ECO:0000313" key="7">
    <source>
        <dbReference type="EMBL" id="KAG6677769.1"/>
    </source>
</evidence>
<evidence type="ECO:0000256" key="6">
    <source>
        <dbReference type="ARBA" id="ARBA00023157"/>
    </source>
</evidence>
<evidence type="ECO:0000256" key="4">
    <source>
        <dbReference type="ARBA" id="ARBA00022702"/>
    </source>
</evidence>
<dbReference type="AlphaFoldDB" id="A0A922AJ71"/>
<sequence length="56" mass="6215">MVVVRATGATNLSRHIFNPCKLPEIPHLGCPKQAGGPPKEANPYNRGCNKIFRCRR</sequence>
<evidence type="ECO:0000256" key="1">
    <source>
        <dbReference type="ARBA" id="ARBA00004613"/>
    </source>
</evidence>
<comment type="caution">
    <text evidence="7">The sequence shown here is derived from an EMBL/GenBank/DDBJ whole genome shotgun (WGS) entry which is preliminary data.</text>
</comment>
<evidence type="ECO:0008006" key="9">
    <source>
        <dbReference type="Google" id="ProtNLM"/>
    </source>
</evidence>
<keyword evidence="6" id="KW-1015">Disulfide bond</keyword>
<comment type="subcellular location">
    <subcellularLocation>
        <location evidence="1">Secreted</location>
    </subcellularLocation>
</comment>
<name>A0A922AJ71_CARIL</name>